<dbReference type="Proteomes" id="UP001141253">
    <property type="component" value="Chromosome 6"/>
</dbReference>
<evidence type="ECO:0000259" key="7">
    <source>
        <dbReference type="PROSITE" id="PS51194"/>
    </source>
</evidence>
<evidence type="ECO:0000259" key="8">
    <source>
        <dbReference type="PROSITE" id="PS51327"/>
    </source>
</evidence>
<dbReference type="SUPFAM" id="SSF52540">
    <property type="entry name" value="P-loop containing nucleoside triphosphate hydrolases"/>
    <property type="match status" value="1"/>
</dbReference>
<evidence type="ECO:0000256" key="3">
    <source>
        <dbReference type="ARBA" id="ARBA00022840"/>
    </source>
</evidence>
<dbReference type="PROSITE" id="PS51194">
    <property type="entry name" value="HELICASE_CTER"/>
    <property type="match status" value="1"/>
</dbReference>
<evidence type="ECO:0000256" key="4">
    <source>
        <dbReference type="PROSITE-ProRule" id="PRU00657"/>
    </source>
</evidence>
<protein>
    <submittedName>
        <fullName evidence="9">Uncharacterized protein</fullName>
    </submittedName>
</protein>
<feature type="region of interest" description="Disordered" evidence="5">
    <location>
        <begin position="1"/>
        <end position="56"/>
    </location>
</feature>
<comment type="similarity">
    <text evidence="4">Belongs to the helicase family. Dicer subfamily.</text>
</comment>
<dbReference type="Gene3D" id="3.40.50.300">
    <property type="entry name" value="P-loop containing nucleotide triphosphate hydrolases"/>
    <property type="match status" value="2"/>
</dbReference>
<dbReference type="PANTHER" id="PTHR14950">
    <property type="entry name" value="DICER-RELATED"/>
    <property type="match status" value="1"/>
</dbReference>
<feature type="domain" description="Helicase C-terminal" evidence="7">
    <location>
        <begin position="410"/>
        <end position="547"/>
    </location>
</feature>
<dbReference type="Pfam" id="PF00270">
    <property type="entry name" value="DEAD"/>
    <property type="match status" value="1"/>
</dbReference>
<dbReference type="EMBL" id="JAPFFI010000009">
    <property type="protein sequence ID" value="KAJ6382585.1"/>
    <property type="molecule type" value="Genomic_DNA"/>
</dbReference>
<accession>A0ABQ9BGC8</accession>
<evidence type="ECO:0000313" key="9">
    <source>
        <dbReference type="EMBL" id="KAJ6382585.1"/>
    </source>
</evidence>
<keyword evidence="3" id="KW-0067">ATP-binding</keyword>
<comment type="caution">
    <text evidence="9">The sequence shown here is derived from an EMBL/GenBank/DDBJ whole genome shotgun (WGS) entry which is preliminary data.</text>
</comment>
<evidence type="ECO:0000256" key="2">
    <source>
        <dbReference type="ARBA" id="ARBA00022801"/>
    </source>
</evidence>
<gene>
    <name evidence="9" type="ORF">OIU77_031096</name>
</gene>
<reference evidence="9" key="1">
    <citation type="submission" date="2022-10" db="EMBL/GenBank/DDBJ databases">
        <authorList>
            <person name="Hyden B.L."/>
            <person name="Feng K."/>
            <person name="Yates T."/>
            <person name="Jawdy S."/>
            <person name="Smart L.B."/>
            <person name="Muchero W."/>
        </authorList>
    </citation>
    <scope>NUCLEOTIDE SEQUENCE</scope>
    <source>
        <tissue evidence="9">Shoot tip</tissue>
    </source>
</reference>
<dbReference type="Pfam" id="PF03368">
    <property type="entry name" value="Dicer_dimer"/>
    <property type="match status" value="1"/>
</dbReference>
<dbReference type="SMART" id="SM00490">
    <property type="entry name" value="HELICc"/>
    <property type="match status" value="1"/>
</dbReference>
<organism evidence="9 10">
    <name type="scientific">Salix suchowensis</name>
    <dbReference type="NCBI Taxonomy" id="1278906"/>
    <lineage>
        <taxon>Eukaryota</taxon>
        <taxon>Viridiplantae</taxon>
        <taxon>Streptophyta</taxon>
        <taxon>Embryophyta</taxon>
        <taxon>Tracheophyta</taxon>
        <taxon>Spermatophyta</taxon>
        <taxon>Magnoliopsida</taxon>
        <taxon>eudicotyledons</taxon>
        <taxon>Gunneridae</taxon>
        <taxon>Pentapetalae</taxon>
        <taxon>rosids</taxon>
        <taxon>fabids</taxon>
        <taxon>Malpighiales</taxon>
        <taxon>Salicaceae</taxon>
        <taxon>Saliceae</taxon>
        <taxon>Salix</taxon>
    </lineage>
</organism>
<evidence type="ECO:0000313" key="10">
    <source>
        <dbReference type="Proteomes" id="UP001141253"/>
    </source>
</evidence>
<dbReference type="InterPro" id="IPR001650">
    <property type="entry name" value="Helicase_C-like"/>
</dbReference>
<dbReference type="InterPro" id="IPR027417">
    <property type="entry name" value="P-loop_NTPase"/>
</dbReference>
<keyword evidence="10" id="KW-1185">Reference proteome</keyword>
<dbReference type="CDD" id="cd18034">
    <property type="entry name" value="DEXHc_dicer"/>
    <property type="match status" value="1"/>
</dbReference>
<dbReference type="InterPro" id="IPR011545">
    <property type="entry name" value="DEAD/DEAH_box_helicase_dom"/>
</dbReference>
<dbReference type="InterPro" id="IPR038248">
    <property type="entry name" value="Dicer_dimer_sf"/>
</dbReference>
<evidence type="ECO:0000256" key="1">
    <source>
        <dbReference type="ARBA" id="ARBA00022741"/>
    </source>
</evidence>
<evidence type="ECO:0000259" key="6">
    <source>
        <dbReference type="PROSITE" id="PS51192"/>
    </source>
</evidence>
<name>A0ABQ9BGC8_9ROSI</name>
<dbReference type="PANTHER" id="PTHR14950:SF46">
    <property type="entry name" value="ENDORIBONUCLEASE DICER HOMOLOG 3"/>
    <property type="match status" value="1"/>
</dbReference>
<dbReference type="PROSITE" id="PS51327">
    <property type="entry name" value="DICER_DSRBF"/>
    <property type="match status" value="1"/>
</dbReference>
<sequence length="858" mass="96128">MDTPMPDRNPLKRSFVDISNNSSSSSLEMDNFNDVDDHNDTASQELASISSSPEEFRPRGYQTKVFEVAVKRNTIAVLETGAGKTMIAVMLIKQIGQAVFSSGVKRLILFLAPTVHLVNQQYEVIKSQTNFRVGEYYGSKGIDEWSLKTWEKEIDEHDVLVMTPQILLDALRKAFLNLEMVSLVILDECHRSAGNHPYAKIMKDFYHKMENKPKVFGMTASPVIRKGVSSATDCEDQLAVLESVLDSQIFTIEDKKEMDAYVPSAREMCRFYDKAHCSCVELKDKVKASWSKFDASMLALQGARQTRYKDMDDKLTTMRKQLSKDHAKILNCLEDLGLICAYEAAKVCLENASNPTDECGIYQDVSLQCRYFLEDVLHIIDESLPEGHNFLLGHGFDSSAAMGFGFISPKLQELLQLFLSFGEARQKVENLAHFTVSYLTGANASADALTPKMQMETLESFRSGKVNLLFATDVVEEGIHVPECSCVIRFDLPKTVRSYVQSRGRARQIDSQFITMLERGNTKQRDQLFEIIRSEWSMTDTAINRDPDVWTQKACASKATEKYVVDVTGASVTADSSVSLLHQYCQHLPGDRYYTPKPTFQLEVLERACHCTLKLPPNAAFQTLVGPTCRNQQLAKQLVCLEACKKLHQMGALDDHLLPLVEEPSEIGVAVKGKSTSAGAGTTKRKELHGTTCIHALSGSWGAKCDGATFHAYKFDFSCSIVTEIYSGFILLIESKLDDDVGNIEMDLYLVAKIVKSYISSCGEVYLDAAQMMRAKQFQEFFFNGLFGRLFSRSKSSREFLLQKGTASLWSPSNMYLLLPLEPLSISSRESWKIDWKGIEACSSVVEFPEELFLGCSV</sequence>
<dbReference type="InterPro" id="IPR014001">
    <property type="entry name" value="Helicase_ATP-bd"/>
</dbReference>
<dbReference type="SMART" id="SM00487">
    <property type="entry name" value="DEXDc"/>
    <property type="match status" value="1"/>
</dbReference>
<dbReference type="Gene3D" id="3.30.160.380">
    <property type="entry name" value="Dicer dimerisation domain"/>
    <property type="match status" value="1"/>
</dbReference>
<feature type="domain" description="Dicer dsRNA-binding fold" evidence="8">
    <location>
        <begin position="577"/>
        <end position="667"/>
    </location>
</feature>
<feature type="domain" description="Helicase ATP-binding" evidence="6">
    <location>
        <begin position="65"/>
        <end position="240"/>
    </location>
</feature>
<evidence type="ECO:0000256" key="5">
    <source>
        <dbReference type="SAM" id="MobiDB-lite"/>
    </source>
</evidence>
<proteinExistence type="inferred from homology"/>
<keyword evidence="2" id="KW-0378">Hydrolase</keyword>
<dbReference type="InterPro" id="IPR005034">
    <property type="entry name" value="Dicer_dimerisation"/>
</dbReference>
<reference evidence="9" key="2">
    <citation type="journal article" date="2023" name="Int. J. Mol. Sci.">
        <title>De Novo Assembly and Annotation of 11 Diverse Shrub Willow (Salix) Genomes Reveals Novel Gene Organization in Sex-Linked Regions.</title>
        <authorList>
            <person name="Hyden B."/>
            <person name="Feng K."/>
            <person name="Yates T.B."/>
            <person name="Jawdy S."/>
            <person name="Cereghino C."/>
            <person name="Smart L.B."/>
            <person name="Muchero W."/>
        </authorList>
    </citation>
    <scope>NUCLEOTIDE SEQUENCE</scope>
    <source>
        <tissue evidence="9">Shoot tip</tissue>
    </source>
</reference>
<feature type="compositionally biased region" description="Polar residues" evidence="5">
    <location>
        <begin position="41"/>
        <end position="53"/>
    </location>
</feature>
<keyword evidence="4" id="KW-0694">RNA-binding</keyword>
<dbReference type="Pfam" id="PF00271">
    <property type="entry name" value="Helicase_C"/>
    <property type="match status" value="1"/>
</dbReference>
<dbReference type="PROSITE" id="PS51192">
    <property type="entry name" value="HELICASE_ATP_BIND_1"/>
    <property type="match status" value="1"/>
</dbReference>
<keyword evidence="1" id="KW-0547">Nucleotide-binding</keyword>